<evidence type="ECO:0000313" key="2">
    <source>
        <dbReference type="Proteomes" id="UP001642260"/>
    </source>
</evidence>
<dbReference type="Proteomes" id="UP001642260">
    <property type="component" value="Unassembled WGS sequence"/>
</dbReference>
<dbReference type="EMBL" id="CAKOAT010079377">
    <property type="protein sequence ID" value="CAH8313474.1"/>
    <property type="molecule type" value="Genomic_DNA"/>
</dbReference>
<comment type="caution">
    <text evidence="1">The sequence shown here is derived from an EMBL/GenBank/DDBJ whole genome shotgun (WGS) entry which is preliminary data.</text>
</comment>
<gene>
    <name evidence="1" type="ORF">ERUC_LOCUS6898</name>
</gene>
<dbReference type="AlphaFoldDB" id="A0ABC8J757"/>
<proteinExistence type="predicted"/>
<protein>
    <submittedName>
        <fullName evidence="1">Uncharacterized protein</fullName>
    </submittedName>
</protein>
<organism evidence="1 2">
    <name type="scientific">Eruca vesicaria subsp. sativa</name>
    <name type="common">Garden rocket</name>
    <name type="synonym">Eruca sativa</name>
    <dbReference type="NCBI Taxonomy" id="29727"/>
    <lineage>
        <taxon>Eukaryota</taxon>
        <taxon>Viridiplantae</taxon>
        <taxon>Streptophyta</taxon>
        <taxon>Embryophyta</taxon>
        <taxon>Tracheophyta</taxon>
        <taxon>Spermatophyta</taxon>
        <taxon>Magnoliopsida</taxon>
        <taxon>eudicotyledons</taxon>
        <taxon>Gunneridae</taxon>
        <taxon>Pentapetalae</taxon>
        <taxon>rosids</taxon>
        <taxon>malvids</taxon>
        <taxon>Brassicales</taxon>
        <taxon>Brassicaceae</taxon>
        <taxon>Brassiceae</taxon>
        <taxon>Eruca</taxon>
    </lineage>
</organism>
<reference evidence="1 2" key="1">
    <citation type="submission" date="2022-03" db="EMBL/GenBank/DDBJ databases">
        <authorList>
            <person name="Macdonald S."/>
            <person name="Ahmed S."/>
            <person name="Newling K."/>
        </authorList>
    </citation>
    <scope>NUCLEOTIDE SEQUENCE [LARGE SCALE GENOMIC DNA]</scope>
</reference>
<accession>A0ABC8J757</accession>
<name>A0ABC8J757_ERUVS</name>
<evidence type="ECO:0000313" key="1">
    <source>
        <dbReference type="EMBL" id="CAH8313474.1"/>
    </source>
</evidence>
<sequence>MCKRRVKDAFFECTATVDDVVHGSPWYQGYKGPNLLMCTKCGKVNIAGVAQYELSPQYSATLLLVPCKVSVYDSSDQAVLSYLVMMIVS</sequence>
<keyword evidence="2" id="KW-1185">Reference proteome</keyword>